<dbReference type="Proteomes" id="UP000282957">
    <property type="component" value="Unassembled WGS sequence"/>
</dbReference>
<protein>
    <recommendedName>
        <fullName evidence="3">Phage head morphogenesis domain-containing protein</fullName>
    </recommendedName>
</protein>
<gene>
    <name evidence="1" type="ORF">EOD42_22600</name>
</gene>
<dbReference type="RefSeq" id="WP_127789867.1">
    <property type="nucleotide sequence ID" value="NZ_SACL01000011.1"/>
</dbReference>
<evidence type="ECO:0008006" key="3">
    <source>
        <dbReference type="Google" id="ProtNLM"/>
    </source>
</evidence>
<proteinExistence type="predicted"/>
<reference evidence="1 2" key="1">
    <citation type="submission" date="2019-01" db="EMBL/GenBank/DDBJ databases">
        <authorList>
            <person name="Chen W.-M."/>
        </authorList>
    </citation>
    <scope>NUCLEOTIDE SEQUENCE [LARGE SCALE GENOMIC DNA]</scope>
    <source>
        <strain evidence="1 2">CCP-6</strain>
    </source>
</reference>
<dbReference type="OrthoDB" id="7256431at2"/>
<dbReference type="AlphaFoldDB" id="A0A437M162"/>
<organism evidence="1 2">
    <name type="scientific">Rhodovarius crocodyli</name>
    <dbReference type="NCBI Taxonomy" id="1979269"/>
    <lineage>
        <taxon>Bacteria</taxon>
        <taxon>Pseudomonadati</taxon>
        <taxon>Pseudomonadota</taxon>
        <taxon>Alphaproteobacteria</taxon>
        <taxon>Acetobacterales</taxon>
        <taxon>Roseomonadaceae</taxon>
        <taxon>Rhodovarius</taxon>
    </lineage>
</organism>
<name>A0A437M162_9PROT</name>
<comment type="caution">
    <text evidence="1">The sequence shown here is derived from an EMBL/GenBank/DDBJ whole genome shotgun (WGS) entry which is preliminary data.</text>
</comment>
<evidence type="ECO:0000313" key="2">
    <source>
        <dbReference type="Proteomes" id="UP000282957"/>
    </source>
</evidence>
<dbReference type="EMBL" id="SACL01000011">
    <property type="protein sequence ID" value="RVT91449.1"/>
    <property type="molecule type" value="Genomic_DNA"/>
</dbReference>
<sequence>MTGPLLLDIGAVPEAHCNDCIEGLFKAMAVDPRGDGDASIWERHHDPFIAQHIEDVTAWMQRILQAIQDELIAYMGGKPLGALRKAADWEDMRQARLDVVRARLEAKGPAHFGIGDWMDLADLLLAEYLPEGVITSMADFMAVRAALLGKIKAAMDRSARPNPGAAAIASALPMRRRDLPPKVLTGVESAILDIAAARAAMFISDLADDTRKRIKAVLLERLQMQVLGEQGGTPEYLRSALFDEFGQLNRDWRRIAVTEIGEAHNTGFIAGQPLGAKVRRVEAYRGACDFCKSINGKTFRVVAPGDPKRNGNSDVWVGKTNARRRASSKRRDGGVMVERSPDERWWVAAGVQHPHCRGSWTYVPEAKPAGVDPAFMAWLNGELAKVAVTTAKPDPAAT</sequence>
<evidence type="ECO:0000313" key="1">
    <source>
        <dbReference type="EMBL" id="RVT91449.1"/>
    </source>
</evidence>
<accession>A0A437M162</accession>
<keyword evidence="2" id="KW-1185">Reference proteome</keyword>